<dbReference type="EMBL" id="FO082265">
    <property type="protein sequence ID" value="CCO19651.1"/>
    <property type="molecule type" value="Genomic_DNA"/>
</dbReference>
<keyword evidence="1" id="KW-0812">Transmembrane</keyword>
<sequence length="72" mass="8170">MAANKEIGILLLLVSSMLFLCLFGNNEDNFVGKNSNDIKTVFSFIHASIVAVPVTIFYAYWNWISVQFLRHS</sequence>
<dbReference type="RefSeq" id="XP_007509194.1">
    <property type="nucleotide sequence ID" value="XM_007509132.1"/>
</dbReference>
<dbReference type="Proteomes" id="UP000198341">
    <property type="component" value="Chromosome 14"/>
</dbReference>
<proteinExistence type="predicted"/>
<keyword evidence="1" id="KW-0472">Membrane</keyword>
<evidence type="ECO:0000313" key="3">
    <source>
        <dbReference type="Proteomes" id="UP000198341"/>
    </source>
</evidence>
<protein>
    <submittedName>
        <fullName evidence="2">Uncharacterized protein</fullName>
    </submittedName>
</protein>
<dbReference type="AlphaFoldDB" id="K8ENL7"/>
<evidence type="ECO:0000256" key="1">
    <source>
        <dbReference type="SAM" id="Phobius"/>
    </source>
</evidence>
<feature type="transmembrane region" description="Helical" evidence="1">
    <location>
        <begin position="7"/>
        <end position="25"/>
    </location>
</feature>
<evidence type="ECO:0000313" key="2">
    <source>
        <dbReference type="EMBL" id="CCO19651.1"/>
    </source>
</evidence>
<dbReference type="GeneID" id="19011697"/>
<reference evidence="2 3" key="1">
    <citation type="submission" date="2011-10" db="EMBL/GenBank/DDBJ databases">
        <authorList>
            <person name="Genoscope - CEA"/>
        </authorList>
    </citation>
    <scope>NUCLEOTIDE SEQUENCE [LARGE SCALE GENOMIC DNA]</scope>
    <source>
        <strain evidence="2 3">RCC 1105</strain>
    </source>
</reference>
<accession>K8ENL7</accession>
<keyword evidence="3" id="KW-1185">Reference proteome</keyword>
<feature type="transmembrane region" description="Helical" evidence="1">
    <location>
        <begin position="41"/>
        <end position="61"/>
    </location>
</feature>
<dbReference type="KEGG" id="bpg:Bathy14g00950"/>
<name>K8ENL7_9CHLO</name>
<keyword evidence="1" id="KW-1133">Transmembrane helix</keyword>
<gene>
    <name evidence="2" type="ordered locus">Bathy14g00950</name>
</gene>
<organism evidence="2 3">
    <name type="scientific">Bathycoccus prasinos</name>
    <dbReference type="NCBI Taxonomy" id="41875"/>
    <lineage>
        <taxon>Eukaryota</taxon>
        <taxon>Viridiplantae</taxon>
        <taxon>Chlorophyta</taxon>
        <taxon>Mamiellophyceae</taxon>
        <taxon>Mamiellales</taxon>
        <taxon>Bathycoccaceae</taxon>
        <taxon>Bathycoccus</taxon>
    </lineage>
</organism>